<evidence type="ECO:0000259" key="7">
    <source>
        <dbReference type="Pfam" id="PF04952"/>
    </source>
</evidence>
<dbReference type="InterPro" id="IPR050178">
    <property type="entry name" value="AspA/AstE_fam"/>
</dbReference>
<name>A0A377Q6S0_9NEIS</name>
<reference evidence="10 12" key="2">
    <citation type="submission" date="2019-03" db="EMBL/GenBank/DDBJ databases">
        <title>Genomic Encyclopedia of Type Strains, Phase IV (KMG-IV): sequencing the most valuable type-strain genomes for metagenomic binning, comparative biology and taxonomic classification.</title>
        <authorList>
            <person name="Goeker M."/>
        </authorList>
    </citation>
    <scope>NUCLEOTIDE SEQUENCE [LARGE SCALE GENOMIC DNA]</scope>
    <source>
        <strain evidence="10 12">DSM 3764</strain>
    </source>
</reference>
<reference evidence="9 11" key="1">
    <citation type="submission" date="2018-06" db="EMBL/GenBank/DDBJ databases">
        <authorList>
            <consortium name="Pathogen Informatics"/>
            <person name="Doyle S."/>
        </authorList>
    </citation>
    <scope>NUCLEOTIDE SEQUENCE [LARGE SCALE GENOMIC DNA]</scope>
    <source>
        <strain evidence="9 11">NCTC11159</strain>
    </source>
</reference>
<evidence type="ECO:0000256" key="3">
    <source>
        <dbReference type="ARBA" id="ARBA00022801"/>
    </source>
</evidence>
<feature type="active site" evidence="5">
    <location>
        <position position="222"/>
    </location>
</feature>
<dbReference type="Gene3D" id="3.40.630.10">
    <property type="entry name" value="Zn peptidases"/>
    <property type="match status" value="1"/>
</dbReference>
<feature type="domain" description="Succinylglutamate desuccinylase/Aspartoacylase catalytic" evidence="8">
    <location>
        <begin position="54"/>
        <end position="243"/>
    </location>
</feature>
<dbReference type="OrthoDB" id="5290473at2"/>
<dbReference type="PANTHER" id="PTHR15162:SF7">
    <property type="entry name" value="SUCCINYLGLUTAMATE DESUCCINYLASE"/>
    <property type="match status" value="1"/>
</dbReference>
<feature type="binding site" evidence="5">
    <location>
        <position position="157"/>
    </location>
    <ligand>
        <name>Zn(2+)</name>
        <dbReference type="ChEBI" id="CHEBI:29105"/>
    </ligand>
</feature>
<dbReference type="NCBIfam" id="NF003706">
    <property type="entry name" value="PRK05324.1"/>
    <property type="match status" value="1"/>
</dbReference>
<dbReference type="EC" id="3.5.1.96" evidence="5 6"/>
<evidence type="ECO:0000256" key="4">
    <source>
        <dbReference type="ARBA" id="ARBA00022833"/>
    </source>
</evidence>
<dbReference type="InterPro" id="IPR007036">
    <property type="entry name" value="Aste_AspA_hybrid_dom"/>
</dbReference>
<proteinExistence type="inferred from homology"/>
<keyword evidence="4 5" id="KW-0862">Zinc</keyword>
<comment type="catalytic activity">
    <reaction evidence="5">
        <text>N-succinyl-L-glutamate + H2O = L-glutamate + succinate</text>
        <dbReference type="Rhea" id="RHEA:15169"/>
        <dbReference type="ChEBI" id="CHEBI:15377"/>
        <dbReference type="ChEBI" id="CHEBI:29985"/>
        <dbReference type="ChEBI" id="CHEBI:30031"/>
        <dbReference type="ChEBI" id="CHEBI:58763"/>
        <dbReference type="EC" id="3.5.1.96"/>
    </reaction>
</comment>
<keyword evidence="3 5" id="KW-0378">Hydrolase</keyword>
<evidence type="ECO:0000256" key="2">
    <source>
        <dbReference type="ARBA" id="ARBA00022723"/>
    </source>
</evidence>
<dbReference type="Proteomes" id="UP000295794">
    <property type="component" value="Unassembled WGS sequence"/>
</dbReference>
<comment type="similarity">
    <text evidence="5">Belongs to the AspA/AstE family. Succinylglutamate desuccinylase subfamily.</text>
</comment>
<protein>
    <recommendedName>
        <fullName evidence="5 6">Succinylglutamate desuccinylase</fullName>
        <ecNumber evidence="5 6">3.5.1.96</ecNumber>
    </recommendedName>
</protein>
<keyword evidence="12" id="KW-1185">Reference proteome</keyword>
<evidence type="ECO:0000313" key="11">
    <source>
        <dbReference type="Proteomes" id="UP000255108"/>
    </source>
</evidence>
<gene>
    <name evidence="9" type="primary">astE_2</name>
    <name evidence="5" type="synonym">astE</name>
    <name evidence="10" type="ORF">EV682_102522</name>
    <name evidence="9" type="ORF">NCTC11159_02047</name>
</gene>
<evidence type="ECO:0000313" key="9">
    <source>
        <dbReference type="EMBL" id="STQ90976.1"/>
    </source>
</evidence>
<dbReference type="GO" id="GO:0019545">
    <property type="term" value="P:L-arginine catabolic process to succinate"/>
    <property type="evidence" value="ECO:0007669"/>
    <property type="project" value="UniProtKB-UniRule"/>
</dbReference>
<dbReference type="InterPro" id="IPR055438">
    <property type="entry name" value="AstE_AspA_cat"/>
</dbReference>
<comment type="function">
    <text evidence="5">Transforms N(2)-succinylglutamate into succinate and glutamate.</text>
</comment>
<evidence type="ECO:0000259" key="8">
    <source>
        <dbReference type="Pfam" id="PF24827"/>
    </source>
</evidence>
<dbReference type="EMBL" id="UGHR01000001">
    <property type="protein sequence ID" value="STQ90976.1"/>
    <property type="molecule type" value="Genomic_DNA"/>
</dbReference>
<dbReference type="GO" id="GO:0008270">
    <property type="term" value="F:zinc ion binding"/>
    <property type="evidence" value="ECO:0007669"/>
    <property type="project" value="UniProtKB-UniRule"/>
</dbReference>
<dbReference type="UniPathway" id="UPA00185">
    <property type="reaction ID" value="UER00283"/>
</dbReference>
<dbReference type="PANTHER" id="PTHR15162">
    <property type="entry name" value="ASPARTOACYLASE"/>
    <property type="match status" value="1"/>
</dbReference>
<dbReference type="Pfam" id="PF24827">
    <property type="entry name" value="AstE_AspA_cat"/>
    <property type="match status" value="1"/>
</dbReference>
<feature type="binding site" evidence="5">
    <location>
        <position position="62"/>
    </location>
    <ligand>
        <name>Zn(2+)</name>
        <dbReference type="ChEBI" id="CHEBI:29105"/>
    </ligand>
</feature>
<dbReference type="GO" id="GO:0019544">
    <property type="term" value="P:L-arginine catabolic process to L-glutamate"/>
    <property type="evidence" value="ECO:0007669"/>
    <property type="project" value="UniProtKB-UniRule"/>
</dbReference>
<dbReference type="InterPro" id="IPR016681">
    <property type="entry name" value="SuccinylGlu_desuccinylase"/>
</dbReference>
<evidence type="ECO:0000313" key="10">
    <source>
        <dbReference type="EMBL" id="TCU89606.1"/>
    </source>
</evidence>
<dbReference type="Proteomes" id="UP000255108">
    <property type="component" value="Unassembled WGS sequence"/>
</dbReference>
<feature type="binding site" evidence="5">
    <location>
        <position position="65"/>
    </location>
    <ligand>
        <name>Zn(2+)</name>
        <dbReference type="ChEBI" id="CHEBI:29105"/>
    </ligand>
</feature>
<dbReference type="SUPFAM" id="SSF53187">
    <property type="entry name" value="Zn-dependent exopeptidases"/>
    <property type="match status" value="1"/>
</dbReference>
<dbReference type="GO" id="GO:0009017">
    <property type="term" value="F:succinylglutamate desuccinylase activity"/>
    <property type="evidence" value="ECO:0007669"/>
    <property type="project" value="UniProtKB-UniRule"/>
</dbReference>
<evidence type="ECO:0000313" key="12">
    <source>
        <dbReference type="Proteomes" id="UP000295794"/>
    </source>
</evidence>
<accession>A0A377Q6S0</accession>
<evidence type="ECO:0000256" key="5">
    <source>
        <dbReference type="HAMAP-Rule" id="MF_00767"/>
    </source>
</evidence>
<organism evidence="9 11">
    <name type="scientific">Iodobacter fluviatilis</name>
    <dbReference type="NCBI Taxonomy" id="537"/>
    <lineage>
        <taxon>Bacteria</taxon>
        <taxon>Pseudomonadati</taxon>
        <taxon>Pseudomonadota</taxon>
        <taxon>Betaproteobacteria</taxon>
        <taxon>Neisseriales</taxon>
        <taxon>Chitinibacteraceae</taxon>
        <taxon>Iodobacter</taxon>
    </lineage>
</organism>
<dbReference type="Pfam" id="PF04952">
    <property type="entry name" value="AstE_AspA_hybrid"/>
    <property type="match status" value="1"/>
</dbReference>
<evidence type="ECO:0000256" key="1">
    <source>
        <dbReference type="ARBA" id="ARBA00022503"/>
    </source>
</evidence>
<dbReference type="GO" id="GO:0016788">
    <property type="term" value="F:hydrolase activity, acting on ester bonds"/>
    <property type="evidence" value="ECO:0007669"/>
    <property type="project" value="UniProtKB-UniRule"/>
</dbReference>
<keyword evidence="2 5" id="KW-0479">Metal-binding</keyword>
<keyword evidence="1 5" id="KW-0056">Arginine metabolism</keyword>
<comment type="cofactor">
    <cofactor evidence="5">
        <name>Zn(2+)</name>
        <dbReference type="ChEBI" id="CHEBI:29105"/>
    </cofactor>
    <text evidence="5">Binds 1 zinc ion per subunit.</text>
</comment>
<dbReference type="NCBIfam" id="TIGR03242">
    <property type="entry name" value="arg_catab_astE"/>
    <property type="match status" value="1"/>
</dbReference>
<comment type="pathway">
    <text evidence="5">Amino-acid degradation; L-arginine degradation via AST pathway; L-glutamate and succinate from L-arginine: step 5/5.</text>
</comment>
<dbReference type="RefSeq" id="WP_115227239.1">
    <property type="nucleotide sequence ID" value="NZ_CAWOLO010000002.1"/>
</dbReference>
<feature type="domain" description="AstE/AspA barrel-sandwich hybrid" evidence="7">
    <location>
        <begin position="263"/>
        <end position="334"/>
    </location>
</feature>
<dbReference type="AlphaFoldDB" id="A0A377Q6S0"/>
<sequence length="340" mass="37587">MSNFSIEPSFLAQALAGKTCISLPYCLPNGTHVQVMDEGVIRFEPKDPGDRQLDVVLSCGIHGNETAPVELLDQLISQILDGQLRVRARVLFVFGNVEAMRQGVRCVAQDMNRLFCRLPDVEDGDEARRAAMLEMQLMRFFSRSIQDGKPRLHYDLHTAIHGSLIEKFAIYPLPPHGRDFDPLQVARLACAGVDAVLLQSTTSTTFSFFSSQHCGAAAFTVELGRAMPFGQNTHVDLSKMQAYLEGLISGELPDCDEVPAHLGLYKVSREIIKQSDAFVLRVDAKMDNFTPLPVGTVLAEDGDIQHVVNEDEARMIFPNPYIEIGQRAGLVIVPAKGYSR</sequence>
<evidence type="ECO:0000256" key="6">
    <source>
        <dbReference type="NCBIfam" id="TIGR03242"/>
    </source>
</evidence>
<dbReference type="EMBL" id="SMBT01000002">
    <property type="protein sequence ID" value="TCU89606.1"/>
    <property type="molecule type" value="Genomic_DNA"/>
</dbReference>
<dbReference type="HAMAP" id="MF_00767">
    <property type="entry name" value="Arg_catab_AstE"/>
    <property type="match status" value="1"/>
</dbReference>